<comment type="caution">
    <text evidence="1">The sequence shown here is derived from an EMBL/GenBank/DDBJ whole genome shotgun (WGS) entry which is preliminary data.</text>
</comment>
<protein>
    <recommendedName>
        <fullName evidence="3">Asparagine synthetase domain-containing protein</fullName>
    </recommendedName>
</protein>
<dbReference type="InterPro" id="IPR014729">
    <property type="entry name" value="Rossmann-like_a/b/a_fold"/>
</dbReference>
<evidence type="ECO:0000313" key="1">
    <source>
        <dbReference type="EMBL" id="RDJ21064.1"/>
    </source>
</evidence>
<dbReference type="Gene3D" id="3.40.50.620">
    <property type="entry name" value="HUPs"/>
    <property type="match status" value="1"/>
</dbReference>
<organism evidence="1 2">
    <name type="scientific">Bosea caraganae</name>
    <dbReference type="NCBI Taxonomy" id="2763117"/>
    <lineage>
        <taxon>Bacteria</taxon>
        <taxon>Pseudomonadati</taxon>
        <taxon>Pseudomonadota</taxon>
        <taxon>Alphaproteobacteria</taxon>
        <taxon>Hyphomicrobiales</taxon>
        <taxon>Boseaceae</taxon>
        <taxon>Bosea</taxon>
    </lineage>
</organism>
<accession>A0A370L1F8</accession>
<gene>
    <name evidence="1" type="ORF">DWE98_22335</name>
</gene>
<name>A0A370L1F8_9HYPH</name>
<sequence length="211" mass="23987">MFSGGRDSTLAALRMATDGAPMVLVTVTSGHLVGIERVKTRLRELAPFLPPETSWLQVRQPTELRTDTSFYETTCLPCHHAYVVVSGAVARLFGATRLAFGYVTYQQGWPEQTPLAITRMRNVLARHEITLELPVYDVPAKEDIIAELAAYGLSTFALEQKCLQQIKNVVLSEERLEQQVRLWEQAIDQSMCKLDEISIDVMEERRMREFR</sequence>
<dbReference type="Proteomes" id="UP000255207">
    <property type="component" value="Unassembled WGS sequence"/>
</dbReference>
<evidence type="ECO:0000313" key="2">
    <source>
        <dbReference type="Proteomes" id="UP000255207"/>
    </source>
</evidence>
<dbReference type="AlphaFoldDB" id="A0A370L1F8"/>
<evidence type="ECO:0008006" key="3">
    <source>
        <dbReference type="Google" id="ProtNLM"/>
    </source>
</evidence>
<keyword evidence="2" id="KW-1185">Reference proteome</keyword>
<proteinExistence type="predicted"/>
<dbReference type="EMBL" id="QQTP01000014">
    <property type="protein sequence ID" value="RDJ21064.1"/>
    <property type="molecule type" value="Genomic_DNA"/>
</dbReference>
<reference evidence="2" key="1">
    <citation type="submission" date="2018-07" db="EMBL/GenBank/DDBJ databases">
        <authorList>
            <person name="Safronova V.I."/>
            <person name="Chirak E.R."/>
            <person name="Sazanova A.L."/>
        </authorList>
    </citation>
    <scope>NUCLEOTIDE SEQUENCE [LARGE SCALE GENOMIC DNA]</scope>
    <source>
        <strain evidence="2">RCAM04685</strain>
    </source>
</reference>
<dbReference type="SUPFAM" id="SSF52402">
    <property type="entry name" value="Adenine nucleotide alpha hydrolases-like"/>
    <property type="match status" value="1"/>
</dbReference>